<dbReference type="AlphaFoldDB" id="A0A9D3WKL6"/>
<dbReference type="InterPro" id="IPR044824">
    <property type="entry name" value="MAIN-like"/>
</dbReference>
<dbReference type="OrthoDB" id="1937804at2759"/>
<comment type="caution">
    <text evidence="1">The sequence shown here is derived from an EMBL/GenBank/DDBJ whole genome shotgun (WGS) entry which is preliminary data.</text>
</comment>
<dbReference type="PANTHER" id="PTHR46033">
    <property type="entry name" value="PROTEIN MAIN-LIKE 2"/>
    <property type="match status" value="1"/>
</dbReference>
<dbReference type="EMBL" id="JAIQCV010000001">
    <property type="protein sequence ID" value="KAH1130334.1"/>
    <property type="molecule type" value="Genomic_DNA"/>
</dbReference>
<proteinExistence type="predicted"/>
<dbReference type="GO" id="GO:0010073">
    <property type="term" value="P:meristem maintenance"/>
    <property type="evidence" value="ECO:0007669"/>
    <property type="project" value="InterPro"/>
</dbReference>
<gene>
    <name evidence="1" type="ORF">J1N35_001712</name>
</gene>
<sequence>MAAEDPQILFACGECTVTLEDVAQQLGLPINENATAVWSTNLSIGRSYTVSIYHLIIENHAREGIVEGYHDDRILWQFSCIQYILTLPVRLGKIHGMNRRGKHGNDWGEVHEEYIMIWNNRLGRVP</sequence>
<dbReference type="Proteomes" id="UP000828251">
    <property type="component" value="Unassembled WGS sequence"/>
</dbReference>
<reference evidence="1 2" key="1">
    <citation type="journal article" date="2021" name="Plant Biotechnol. J.">
        <title>Multi-omics assisted identification of the key and species-specific regulatory components of drought-tolerant mechanisms in Gossypium stocksii.</title>
        <authorList>
            <person name="Yu D."/>
            <person name="Ke L."/>
            <person name="Zhang D."/>
            <person name="Wu Y."/>
            <person name="Sun Y."/>
            <person name="Mei J."/>
            <person name="Sun J."/>
            <person name="Sun Y."/>
        </authorList>
    </citation>
    <scope>NUCLEOTIDE SEQUENCE [LARGE SCALE GENOMIC DNA]</scope>
    <source>
        <strain evidence="2">cv. E1</strain>
        <tissue evidence="1">Leaf</tissue>
    </source>
</reference>
<keyword evidence="2" id="KW-1185">Reference proteome</keyword>
<name>A0A9D3WKL6_9ROSI</name>
<dbReference type="PANTHER" id="PTHR46033:SF8">
    <property type="entry name" value="PROTEIN MAINTENANCE OF MERISTEMS-LIKE"/>
    <property type="match status" value="1"/>
</dbReference>
<accession>A0A9D3WKL6</accession>
<organism evidence="1 2">
    <name type="scientific">Gossypium stocksii</name>
    <dbReference type="NCBI Taxonomy" id="47602"/>
    <lineage>
        <taxon>Eukaryota</taxon>
        <taxon>Viridiplantae</taxon>
        <taxon>Streptophyta</taxon>
        <taxon>Embryophyta</taxon>
        <taxon>Tracheophyta</taxon>
        <taxon>Spermatophyta</taxon>
        <taxon>Magnoliopsida</taxon>
        <taxon>eudicotyledons</taxon>
        <taxon>Gunneridae</taxon>
        <taxon>Pentapetalae</taxon>
        <taxon>rosids</taxon>
        <taxon>malvids</taxon>
        <taxon>Malvales</taxon>
        <taxon>Malvaceae</taxon>
        <taxon>Malvoideae</taxon>
        <taxon>Gossypium</taxon>
    </lineage>
</organism>
<evidence type="ECO:0000313" key="1">
    <source>
        <dbReference type="EMBL" id="KAH1130334.1"/>
    </source>
</evidence>
<protein>
    <submittedName>
        <fullName evidence="1">Uncharacterized protein</fullName>
    </submittedName>
</protein>
<evidence type="ECO:0000313" key="2">
    <source>
        <dbReference type="Proteomes" id="UP000828251"/>
    </source>
</evidence>